<dbReference type="OrthoDB" id="945117at2"/>
<protein>
    <recommendedName>
        <fullName evidence="4">Outer membrane protein with beta-barrel domain</fullName>
    </recommendedName>
</protein>
<comment type="caution">
    <text evidence="2">The sequence shown here is derived from an EMBL/GenBank/DDBJ whole genome shotgun (WGS) entry which is preliminary data.</text>
</comment>
<evidence type="ECO:0000256" key="1">
    <source>
        <dbReference type="SAM" id="SignalP"/>
    </source>
</evidence>
<dbReference type="InterPro" id="IPR011250">
    <property type="entry name" value="OMP/PagP_B-barrel"/>
</dbReference>
<dbReference type="EMBL" id="QJTD01000037">
    <property type="protein sequence ID" value="PYE78343.1"/>
    <property type="molecule type" value="Genomic_DNA"/>
</dbReference>
<evidence type="ECO:0000313" key="2">
    <source>
        <dbReference type="EMBL" id="PYE78343.1"/>
    </source>
</evidence>
<dbReference type="AlphaFoldDB" id="A0A2V4XF79"/>
<keyword evidence="3" id="KW-1185">Reference proteome</keyword>
<gene>
    <name evidence="2" type="ORF">DFQ11_1373</name>
</gene>
<feature type="chain" id="PRO_5015868789" description="Outer membrane protein with beta-barrel domain" evidence="1">
    <location>
        <begin position="20"/>
        <end position="176"/>
    </location>
</feature>
<reference evidence="2 3" key="1">
    <citation type="submission" date="2018-06" db="EMBL/GenBank/DDBJ databases">
        <title>Genomic Encyclopedia of Type Strains, Phase III (KMG-III): the genomes of soil and plant-associated and newly described type strains.</title>
        <authorList>
            <person name="Whitman W."/>
        </authorList>
    </citation>
    <scope>NUCLEOTIDE SEQUENCE [LARGE SCALE GENOMIC DNA]</scope>
    <source>
        <strain evidence="2 3">CECT 7945</strain>
    </source>
</reference>
<dbReference type="Proteomes" id="UP000248054">
    <property type="component" value="Unassembled WGS sequence"/>
</dbReference>
<sequence>MKTIKLFFLISFIYTSANAQITEGNWLVGGSGNYSSQTFKFDNGEKEKRDVITIKPNIGYFIKDKFAIGASLRYEKINRFDIYGGGLFSKYYFLEVDKTFNLFAQIHYDYVNTVSPLERGDTSISSSYYGVRVGQVIFFNSVVGLEFAIEYERGNLGSGNVDNIKAVLGFQIHLEK</sequence>
<keyword evidence="1" id="KW-0732">Signal</keyword>
<proteinExistence type="predicted"/>
<feature type="signal peptide" evidence="1">
    <location>
        <begin position="1"/>
        <end position="19"/>
    </location>
</feature>
<name>A0A2V4XF79_9FLAO</name>
<evidence type="ECO:0000313" key="3">
    <source>
        <dbReference type="Proteomes" id="UP000248054"/>
    </source>
</evidence>
<dbReference type="RefSeq" id="WP_110476691.1">
    <property type="nucleotide sequence ID" value="NZ_BMWQ01000037.1"/>
</dbReference>
<accession>A0A2V4XF79</accession>
<dbReference type="SUPFAM" id="SSF56925">
    <property type="entry name" value="OMPA-like"/>
    <property type="match status" value="1"/>
</dbReference>
<evidence type="ECO:0008006" key="4">
    <source>
        <dbReference type="Google" id="ProtNLM"/>
    </source>
</evidence>
<organism evidence="2 3">
    <name type="scientific">Winogradskyella epiphytica</name>
    <dbReference type="NCBI Taxonomy" id="262005"/>
    <lineage>
        <taxon>Bacteria</taxon>
        <taxon>Pseudomonadati</taxon>
        <taxon>Bacteroidota</taxon>
        <taxon>Flavobacteriia</taxon>
        <taxon>Flavobacteriales</taxon>
        <taxon>Flavobacteriaceae</taxon>
        <taxon>Winogradskyella</taxon>
    </lineage>
</organism>